<evidence type="ECO:0000313" key="3">
    <source>
        <dbReference type="Proteomes" id="UP000275652"/>
    </source>
</evidence>
<dbReference type="PROSITE" id="PS00616">
    <property type="entry name" value="HIS_ACID_PHOSPHAT_1"/>
    <property type="match status" value="1"/>
</dbReference>
<dbReference type="SUPFAM" id="SSF53254">
    <property type="entry name" value="Phosphoglycerate mutase-like"/>
    <property type="match status" value="1"/>
</dbReference>
<feature type="compositionally biased region" description="Polar residues" evidence="1">
    <location>
        <begin position="42"/>
        <end position="54"/>
    </location>
</feature>
<comment type="caution">
    <text evidence="2">The sequence shown here is derived from an EMBL/GenBank/DDBJ whole genome shotgun (WGS) entry which is preliminary data.</text>
</comment>
<sequence length="88" mass="9905">MLTVMTSTQLPSLFTPLPTGRPLSTLKVLVTLSRHGSRRPNPISTTLCPNNVQNSESYHVPPEQLTEIGMEQMRLAGEEVRREYIDNQ</sequence>
<dbReference type="Proteomes" id="UP000275652">
    <property type="component" value="Unassembled WGS sequence"/>
</dbReference>
<dbReference type="InterPro" id="IPR033379">
    <property type="entry name" value="Acid_Pase_AS"/>
</dbReference>
<feature type="region of interest" description="Disordered" evidence="1">
    <location>
        <begin position="35"/>
        <end position="54"/>
    </location>
</feature>
<dbReference type="EMBL" id="QUTI01001347">
    <property type="protein sequence ID" value="RLO13953.1"/>
    <property type="molecule type" value="Genomic_DNA"/>
</dbReference>
<evidence type="ECO:0008006" key="4">
    <source>
        <dbReference type="Google" id="ProtNLM"/>
    </source>
</evidence>
<gene>
    <name evidence="2" type="ORF">DYB28_013891</name>
</gene>
<dbReference type="Gene3D" id="3.40.50.1240">
    <property type="entry name" value="Phosphoglycerate mutase-like"/>
    <property type="match status" value="1"/>
</dbReference>
<reference evidence="2 3" key="1">
    <citation type="journal article" date="2018" name="J. Invertebr. Pathol.">
        <title>New genotyping method for the causative agent of crayfish plague (Aphanomyces astaci) based on whole genome data.</title>
        <authorList>
            <person name="Minardi D."/>
            <person name="Studholme D.J."/>
            <person name="van der Giezen M."/>
            <person name="Pretto T."/>
            <person name="Oidtmann B."/>
        </authorList>
    </citation>
    <scope>NUCLEOTIDE SEQUENCE [LARGE SCALE GENOMIC DNA]</scope>
    <source>
        <strain evidence="2 3">KB13</strain>
    </source>
</reference>
<evidence type="ECO:0000313" key="2">
    <source>
        <dbReference type="EMBL" id="RLO13953.1"/>
    </source>
</evidence>
<organism evidence="2 3">
    <name type="scientific">Aphanomyces astaci</name>
    <name type="common">Crayfish plague agent</name>
    <dbReference type="NCBI Taxonomy" id="112090"/>
    <lineage>
        <taxon>Eukaryota</taxon>
        <taxon>Sar</taxon>
        <taxon>Stramenopiles</taxon>
        <taxon>Oomycota</taxon>
        <taxon>Saprolegniomycetes</taxon>
        <taxon>Saprolegniales</taxon>
        <taxon>Verrucalvaceae</taxon>
        <taxon>Aphanomyces</taxon>
    </lineage>
</organism>
<dbReference type="AlphaFoldDB" id="A0A9X8ECK9"/>
<name>A0A9X8ECK9_APHAT</name>
<feature type="non-terminal residue" evidence="2">
    <location>
        <position position="1"/>
    </location>
</feature>
<protein>
    <recommendedName>
        <fullName evidence="4">Acid phosphatase</fullName>
    </recommendedName>
</protein>
<accession>A0A9X8ECK9</accession>
<proteinExistence type="predicted"/>
<dbReference type="InterPro" id="IPR029033">
    <property type="entry name" value="His_PPase_superfam"/>
</dbReference>
<evidence type="ECO:0000256" key="1">
    <source>
        <dbReference type="SAM" id="MobiDB-lite"/>
    </source>
</evidence>